<dbReference type="Gene3D" id="4.10.280.10">
    <property type="entry name" value="Helix-loop-helix DNA-binding domain"/>
    <property type="match status" value="1"/>
</dbReference>
<keyword evidence="6" id="KW-0804">Transcription</keyword>
<evidence type="ECO:0000256" key="6">
    <source>
        <dbReference type="ARBA" id="ARBA00023163"/>
    </source>
</evidence>
<feature type="compositionally biased region" description="Low complexity" evidence="8">
    <location>
        <begin position="32"/>
        <end position="60"/>
    </location>
</feature>
<dbReference type="SMART" id="SM00353">
    <property type="entry name" value="HLH"/>
    <property type="match status" value="1"/>
</dbReference>
<feature type="region of interest" description="Disordered" evidence="8">
    <location>
        <begin position="1"/>
        <end position="87"/>
    </location>
</feature>
<evidence type="ECO:0000256" key="8">
    <source>
        <dbReference type="SAM" id="MobiDB-lite"/>
    </source>
</evidence>
<accession>A0A8C1WP00</accession>
<keyword evidence="5" id="KW-0238">DNA-binding</keyword>
<dbReference type="Ensembl" id="ENSCCRT00015072141.1">
    <property type="protein sequence ID" value="ENSCCRP00015069892.1"/>
    <property type="gene ID" value="ENSCCRG00015028323.1"/>
</dbReference>
<dbReference type="PANTHER" id="PTHR20937:SF6">
    <property type="entry name" value="MESODERM POSTERIOR PROTEIN 1"/>
    <property type="match status" value="1"/>
</dbReference>
<dbReference type="GO" id="GO:0000978">
    <property type="term" value="F:RNA polymerase II cis-regulatory region sequence-specific DNA binding"/>
    <property type="evidence" value="ECO:0007669"/>
    <property type="project" value="TreeGrafter"/>
</dbReference>
<dbReference type="GO" id="GO:0001707">
    <property type="term" value="P:mesoderm formation"/>
    <property type="evidence" value="ECO:0007669"/>
    <property type="project" value="TreeGrafter"/>
</dbReference>
<evidence type="ECO:0000256" key="1">
    <source>
        <dbReference type="ARBA" id="ARBA00004123"/>
    </source>
</evidence>
<dbReference type="SUPFAM" id="SSF47459">
    <property type="entry name" value="HLH, helix-loop-helix DNA-binding domain"/>
    <property type="match status" value="1"/>
</dbReference>
<evidence type="ECO:0000313" key="10">
    <source>
        <dbReference type="Ensembl" id="ENSCCRP00015069892.1"/>
    </source>
</evidence>
<dbReference type="InterPro" id="IPR036638">
    <property type="entry name" value="HLH_DNA-bd_sf"/>
</dbReference>
<evidence type="ECO:0000313" key="11">
    <source>
        <dbReference type="Proteomes" id="UP000694700"/>
    </source>
</evidence>
<dbReference type="GO" id="GO:0005634">
    <property type="term" value="C:nucleus"/>
    <property type="evidence" value="ECO:0007669"/>
    <property type="project" value="UniProtKB-SubCell"/>
</dbReference>
<dbReference type="GO" id="GO:0000981">
    <property type="term" value="F:DNA-binding transcription factor activity, RNA polymerase II-specific"/>
    <property type="evidence" value="ECO:0007669"/>
    <property type="project" value="TreeGrafter"/>
</dbReference>
<dbReference type="FunFam" id="4.10.280.10:FF:000047">
    <property type="entry name" value="mesoderm posterior protein 1"/>
    <property type="match status" value="1"/>
</dbReference>
<dbReference type="GO" id="GO:0007219">
    <property type="term" value="P:Notch signaling pathway"/>
    <property type="evidence" value="ECO:0007669"/>
    <property type="project" value="UniProtKB-KW"/>
</dbReference>
<evidence type="ECO:0000259" key="9">
    <source>
        <dbReference type="PROSITE" id="PS50888"/>
    </source>
</evidence>
<evidence type="ECO:0000256" key="5">
    <source>
        <dbReference type="ARBA" id="ARBA00023125"/>
    </source>
</evidence>
<dbReference type="PROSITE" id="PS50888">
    <property type="entry name" value="BHLH"/>
    <property type="match status" value="1"/>
</dbReference>
<reference evidence="10" key="1">
    <citation type="submission" date="2025-08" db="UniProtKB">
        <authorList>
            <consortium name="Ensembl"/>
        </authorList>
    </citation>
    <scope>IDENTIFICATION</scope>
</reference>
<dbReference type="InterPro" id="IPR040259">
    <property type="entry name" value="Mesogenin/MesP"/>
</dbReference>
<dbReference type="PANTHER" id="PTHR20937">
    <property type="entry name" value="IP14615P"/>
    <property type="match status" value="1"/>
</dbReference>
<evidence type="ECO:0000256" key="7">
    <source>
        <dbReference type="ARBA" id="ARBA00023242"/>
    </source>
</evidence>
<feature type="compositionally biased region" description="Polar residues" evidence="8">
    <location>
        <begin position="61"/>
        <end position="70"/>
    </location>
</feature>
<evidence type="ECO:0000256" key="3">
    <source>
        <dbReference type="ARBA" id="ARBA00022976"/>
    </source>
</evidence>
<name>A0A8C1WP00_CYPCA</name>
<dbReference type="GO" id="GO:0032525">
    <property type="term" value="P:somite rostral/caudal axis specification"/>
    <property type="evidence" value="ECO:0007669"/>
    <property type="project" value="TreeGrafter"/>
</dbReference>
<organism evidence="10 11">
    <name type="scientific">Cyprinus carpio</name>
    <name type="common">Common carp</name>
    <dbReference type="NCBI Taxonomy" id="7962"/>
    <lineage>
        <taxon>Eukaryota</taxon>
        <taxon>Metazoa</taxon>
        <taxon>Chordata</taxon>
        <taxon>Craniata</taxon>
        <taxon>Vertebrata</taxon>
        <taxon>Euteleostomi</taxon>
        <taxon>Actinopterygii</taxon>
        <taxon>Neopterygii</taxon>
        <taxon>Teleostei</taxon>
        <taxon>Ostariophysi</taxon>
        <taxon>Cypriniformes</taxon>
        <taxon>Cyprinidae</taxon>
        <taxon>Cyprininae</taxon>
        <taxon>Cyprinus</taxon>
    </lineage>
</organism>
<proteinExistence type="predicted"/>
<keyword evidence="2" id="KW-0217">Developmental protein</keyword>
<keyword evidence="3" id="KW-0914">Notch signaling pathway</keyword>
<comment type="subcellular location">
    <subcellularLocation>
        <location evidence="1">Nucleus</location>
    </subcellularLocation>
</comment>
<dbReference type="GO" id="GO:0046983">
    <property type="term" value="F:protein dimerization activity"/>
    <property type="evidence" value="ECO:0007669"/>
    <property type="project" value="InterPro"/>
</dbReference>
<evidence type="ECO:0000256" key="4">
    <source>
        <dbReference type="ARBA" id="ARBA00023015"/>
    </source>
</evidence>
<dbReference type="Proteomes" id="UP000694700">
    <property type="component" value="Unplaced"/>
</dbReference>
<keyword evidence="7" id="KW-0539">Nucleus</keyword>
<dbReference type="Pfam" id="PF00010">
    <property type="entry name" value="HLH"/>
    <property type="match status" value="1"/>
</dbReference>
<dbReference type="AlphaFoldDB" id="A0A8C1WP00"/>
<dbReference type="InterPro" id="IPR011598">
    <property type="entry name" value="bHLH_dom"/>
</dbReference>
<feature type="domain" description="BHLH" evidence="9">
    <location>
        <begin position="79"/>
        <end position="133"/>
    </location>
</feature>
<protein>
    <submittedName>
        <fullName evidence="10">Mesoderm posterior ba</fullName>
    </submittedName>
</protein>
<keyword evidence="4" id="KW-0805">Transcription regulation</keyword>
<evidence type="ECO:0000256" key="2">
    <source>
        <dbReference type="ARBA" id="ARBA00022473"/>
    </source>
</evidence>
<sequence length="154" mass="17576">MATTSLQRCHLAPLSPTYKPPSLRPAFIHPQSHNMESSSNSQQNQWSCSSSESEFYSVSSPDTISPNPSMDQGVIKKKMKRQTASEREKLRMRDLTKALHHLRTYLPPSVAPVGKTLTKIETLRLTIQYISCLSAQLELKFWFPEQHNFFHGQC</sequence>
<dbReference type="GO" id="GO:0003007">
    <property type="term" value="P:heart morphogenesis"/>
    <property type="evidence" value="ECO:0007669"/>
    <property type="project" value="TreeGrafter"/>
</dbReference>